<dbReference type="GO" id="GO:0008939">
    <property type="term" value="F:nicotinate-nucleotide-dimethylbenzimidazole phosphoribosyltransferase activity"/>
    <property type="evidence" value="ECO:0007669"/>
    <property type="project" value="UniProtKB-UniRule"/>
</dbReference>
<accession>A0A1V9EK73</accession>
<evidence type="ECO:0000256" key="5">
    <source>
        <dbReference type="ARBA" id="ARBA00022573"/>
    </source>
</evidence>
<organism evidence="12 13">
    <name type="scientific">Niastella populi</name>
    <dbReference type="NCBI Taxonomy" id="550983"/>
    <lineage>
        <taxon>Bacteria</taxon>
        <taxon>Pseudomonadati</taxon>
        <taxon>Bacteroidota</taxon>
        <taxon>Chitinophagia</taxon>
        <taxon>Chitinophagales</taxon>
        <taxon>Chitinophagaceae</taxon>
        <taxon>Niastella</taxon>
    </lineage>
</organism>
<dbReference type="PANTHER" id="PTHR43463">
    <property type="entry name" value="NICOTINATE-NUCLEOTIDE--DIMETHYLBENZIMIDAZOLE PHOSPHORIBOSYLTRANSFERASE"/>
    <property type="match status" value="1"/>
</dbReference>
<dbReference type="FunFam" id="3.40.50.10210:FF:000001">
    <property type="entry name" value="Nicotinate-nucleotide--dimethylbenzimidazole phosphoribosyltransferase"/>
    <property type="match status" value="1"/>
</dbReference>
<sequence length="360" mass="38535">MSSNLQQQLQQIIDNKTKPRGALGRLEELALQIGLIQQTTRPVIQQPHIVVFAGDHGIAKTGLVNAYPQEVTAQMVLNFIHGGAAINVFCRQHQLTLRVVDAGVNFDFTSNPTNLITAKVGYGTKNYLTEPAMSVYDAIQAIDKGRNIVNQIAAAGCNCIGFGEMGIGNTSAATLIMSAITGLPVTEFTGRGAGLNNEQLETKINTLQQVFEKHALNTLGEQPIELLSRVGGFEIAMMAGAYLEAVKLKMIVLVDGFIATAALMIANAIYIAEKHRTLVSGWTTLTDHCIFAHTSQEAGHEKILKHLGVSPLLSLSMRLGEGTGAALAMPMIQSAVNFLNEMASFESAGVSNAEHQTPNA</sequence>
<protein>
    <recommendedName>
        <fullName evidence="4 10">Nicotinate-nucleotide--dimethylbenzimidazole phosphoribosyltransferase</fullName>
        <shortName evidence="10">NN:DBI PRT</shortName>
        <ecNumber evidence="3 10">2.4.2.21</ecNumber>
    </recommendedName>
    <alternativeName>
        <fullName evidence="8 10">N(1)-alpha-phosphoribosyltransferase</fullName>
    </alternativeName>
</protein>
<evidence type="ECO:0000256" key="7">
    <source>
        <dbReference type="ARBA" id="ARBA00022679"/>
    </source>
</evidence>
<dbReference type="NCBIfam" id="NF000996">
    <property type="entry name" value="PRK00105.1"/>
    <property type="match status" value="1"/>
</dbReference>
<dbReference type="PANTHER" id="PTHR43463:SF1">
    <property type="entry name" value="NICOTINATE-NUCLEOTIDE--DIMETHYLBENZIMIDAZOLE PHOSPHORIBOSYLTRANSFERASE"/>
    <property type="match status" value="1"/>
</dbReference>
<keyword evidence="6 10" id="KW-0328">Glycosyltransferase</keyword>
<feature type="transmembrane region" description="Helical" evidence="11">
    <location>
        <begin position="250"/>
        <end position="272"/>
    </location>
</feature>
<evidence type="ECO:0000256" key="10">
    <source>
        <dbReference type="HAMAP-Rule" id="MF_00230"/>
    </source>
</evidence>
<evidence type="ECO:0000256" key="2">
    <source>
        <dbReference type="ARBA" id="ARBA00007110"/>
    </source>
</evidence>
<feature type="active site" description="Proton acceptor" evidence="10">
    <location>
        <position position="321"/>
    </location>
</feature>
<dbReference type="EMBL" id="LWBP01000243">
    <property type="protein sequence ID" value="OQP46548.1"/>
    <property type="molecule type" value="Genomic_DNA"/>
</dbReference>
<dbReference type="HAMAP" id="MF_00230">
    <property type="entry name" value="CobT"/>
    <property type="match status" value="1"/>
</dbReference>
<evidence type="ECO:0000256" key="3">
    <source>
        <dbReference type="ARBA" id="ARBA00011991"/>
    </source>
</evidence>
<reference evidence="13" key="1">
    <citation type="submission" date="2016-04" db="EMBL/GenBank/DDBJ databases">
        <authorList>
            <person name="Chen L."/>
            <person name="Zhuang W."/>
            <person name="Wang G."/>
        </authorList>
    </citation>
    <scope>NUCLEOTIDE SEQUENCE [LARGE SCALE GENOMIC DNA]</scope>
    <source>
        <strain evidence="13">208</strain>
    </source>
</reference>
<dbReference type="Gene3D" id="3.40.50.10210">
    <property type="match status" value="1"/>
</dbReference>
<keyword evidence="11" id="KW-1133">Transmembrane helix</keyword>
<dbReference type="InterPro" id="IPR023195">
    <property type="entry name" value="Nict_dMeBzImd_PRibTrfase_N"/>
</dbReference>
<comment type="caution">
    <text evidence="12">The sequence shown here is derived from an EMBL/GenBank/DDBJ whole genome shotgun (WGS) entry which is preliminary data.</text>
</comment>
<name>A0A1V9EK73_9BACT</name>
<evidence type="ECO:0000256" key="11">
    <source>
        <dbReference type="SAM" id="Phobius"/>
    </source>
</evidence>
<evidence type="ECO:0000256" key="9">
    <source>
        <dbReference type="ARBA" id="ARBA00047340"/>
    </source>
</evidence>
<keyword evidence="5 10" id="KW-0169">Cobalamin biosynthesis</keyword>
<dbReference type="GO" id="GO:0009236">
    <property type="term" value="P:cobalamin biosynthetic process"/>
    <property type="evidence" value="ECO:0007669"/>
    <property type="project" value="UniProtKB-UniRule"/>
</dbReference>
<keyword evidence="11" id="KW-0472">Membrane</keyword>
<comment type="catalytic activity">
    <reaction evidence="9 10">
        <text>5,6-dimethylbenzimidazole + nicotinate beta-D-ribonucleotide = alpha-ribazole 5'-phosphate + nicotinate + H(+)</text>
        <dbReference type="Rhea" id="RHEA:11196"/>
        <dbReference type="ChEBI" id="CHEBI:15378"/>
        <dbReference type="ChEBI" id="CHEBI:15890"/>
        <dbReference type="ChEBI" id="CHEBI:32544"/>
        <dbReference type="ChEBI" id="CHEBI:57502"/>
        <dbReference type="ChEBI" id="CHEBI:57918"/>
        <dbReference type="EC" id="2.4.2.21"/>
    </reaction>
</comment>
<dbReference type="Proteomes" id="UP000192276">
    <property type="component" value="Unassembled WGS sequence"/>
</dbReference>
<evidence type="ECO:0000256" key="4">
    <source>
        <dbReference type="ARBA" id="ARBA00015486"/>
    </source>
</evidence>
<dbReference type="InterPro" id="IPR003200">
    <property type="entry name" value="Nict_dMeBzImd_PRibTrfase"/>
</dbReference>
<dbReference type="Gene3D" id="1.10.1610.10">
    <property type="match status" value="1"/>
</dbReference>
<dbReference type="NCBIfam" id="TIGR03160">
    <property type="entry name" value="cobT_DBIPRT"/>
    <property type="match status" value="1"/>
</dbReference>
<evidence type="ECO:0000313" key="12">
    <source>
        <dbReference type="EMBL" id="OQP46548.1"/>
    </source>
</evidence>
<dbReference type="InterPro" id="IPR017846">
    <property type="entry name" value="Nict_dMeBzImd_PRibTrfase_bact"/>
</dbReference>
<dbReference type="CDD" id="cd02439">
    <property type="entry name" value="DMB-PRT_CobT"/>
    <property type="match status" value="1"/>
</dbReference>
<dbReference type="InterPro" id="IPR036087">
    <property type="entry name" value="Nict_dMeBzImd_PRibTrfase_sf"/>
</dbReference>
<gene>
    <name evidence="10" type="primary">cobT</name>
    <name evidence="12" type="ORF">A4R26_07370</name>
</gene>
<proteinExistence type="inferred from homology"/>
<comment type="function">
    <text evidence="10">Catalyzes the synthesis of alpha-ribazole-5'-phosphate from nicotinate mononucleotide (NAMN) and 5,6-dimethylbenzimidazole (DMB).</text>
</comment>
<dbReference type="EC" id="2.4.2.21" evidence="3 10"/>
<keyword evidence="13" id="KW-1185">Reference proteome</keyword>
<dbReference type="Pfam" id="PF02277">
    <property type="entry name" value="DBI_PRT"/>
    <property type="match status" value="1"/>
</dbReference>
<evidence type="ECO:0000313" key="13">
    <source>
        <dbReference type="Proteomes" id="UP000192276"/>
    </source>
</evidence>
<evidence type="ECO:0000256" key="6">
    <source>
        <dbReference type="ARBA" id="ARBA00022676"/>
    </source>
</evidence>
<keyword evidence="7 10" id="KW-0808">Transferase</keyword>
<dbReference type="AlphaFoldDB" id="A0A1V9EK73"/>
<comment type="pathway">
    <text evidence="1 10">Nucleoside biosynthesis; alpha-ribazole biosynthesis; alpha-ribazole from 5,6-dimethylbenzimidazole: step 1/2.</text>
</comment>
<dbReference type="SUPFAM" id="SSF52733">
    <property type="entry name" value="Nicotinate mononucleotide:5,6-dimethylbenzimidazole phosphoribosyltransferase (CobT)"/>
    <property type="match status" value="1"/>
</dbReference>
<dbReference type="STRING" id="550983.A4R26_07370"/>
<evidence type="ECO:0000256" key="8">
    <source>
        <dbReference type="ARBA" id="ARBA00030686"/>
    </source>
</evidence>
<evidence type="ECO:0000256" key="1">
    <source>
        <dbReference type="ARBA" id="ARBA00005049"/>
    </source>
</evidence>
<dbReference type="UniPathway" id="UPA00061">
    <property type="reaction ID" value="UER00516"/>
</dbReference>
<keyword evidence="11" id="KW-0812">Transmembrane</keyword>
<comment type="similarity">
    <text evidence="2 10">Belongs to the CobT family.</text>
</comment>